<protein>
    <submittedName>
        <fullName evidence="7">M67 family metallopeptidase</fullName>
    </submittedName>
</protein>
<keyword evidence="1" id="KW-0645">Protease</keyword>
<dbReference type="Gene3D" id="3.40.140.10">
    <property type="entry name" value="Cytidine Deaminase, domain 2"/>
    <property type="match status" value="1"/>
</dbReference>
<accession>A0A7W1XVH8</accession>
<keyword evidence="3" id="KW-0378">Hydrolase</keyword>
<dbReference type="Pfam" id="PF14464">
    <property type="entry name" value="Prok-JAB"/>
    <property type="match status" value="1"/>
</dbReference>
<evidence type="ECO:0000313" key="7">
    <source>
        <dbReference type="EMBL" id="MBA4603760.1"/>
    </source>
</evidence>
<proteinExistence type="predicted"/>
<evidence type="ECO:0000256" key="4">
    <source>
        <dbReference type="ARBA" id="ARBA00022833"/>
    </source>
</evidence>
<feature type="domain" description="JAB" evidence="6">
    <location>
        <begin position="11"/>
        <end position="109"/>
    </location>
</feature>
<organism evidence="7 8">
    <name type="scientific">Thermoactinomyces mirandus</name>
    <dbReference type="NCBI Taxonomy" id="2756294"/>
    <lineage>
        <taxon>Bacteria</taxon>
        <taxon>Bacillati</taxon>
        <taxon>Bacillota</taxon>
        <taxon>Bacilli</taxon>
        <taxon>Bacillales</taxon>
        <taxon>Thermoactinomycetaceae</taxon>
        <taxon>Thermoactinomyces</taxon>
    </lineage>
</organism>
<dbReference type="InterPro" id="IPR028090">
    <property type="entry name" value="JAB_dom_prok"/>
</dbReference>
<evidence type="ECO:0000256" key="1">
    <source>
        <dbReference type="ARBA" id="ARBA00022670"/>
    </source>
</evidence>
<evidence type="ECO:0000256" key="5">
    <source>
        <dbReference type="ARBA" id="ARBA00023049"/>
    </source>
</evidence>
<reference evidence="7 8" key="1">
    <citation type="submission" date="2020-07" db="EMBL/GenBank/DDBJ databases">
        <title>Thermoactinomyces phylogeny.</title>
        <authorList>
            <person name="Dunlap C."/>
        </authorList>
    </citation>
    <scope>NUCLEOTIDE SEQUENCE [LARGE SCALE GENOMIC DNA]</scope>
    <source>
        <strain evidence="7 8">AMNI-1</strain>
    </source>
</reference>
<evidence type="ECO:0000256" key="3">
    <source>
        <dbReference type="ARBA" id="ARBA00022801"/>
    </source>
</evidence>
<dbReference type="CDD" id="cd08070">
    <property type="entry name" value="MPN_like"/>
    <property type="match status" value="1"/>
</dbReference>
<evidence type="ECO:0000256" key="2">
    <source>
        <dbReference type="ARBA" id="ARBA00022723"/>
    </source>
</evidence>
<keyword evidence="5" id="KW-0482">Metalloprotease</keyword>
<dbReference type="PANTHER" id="PTHR34858:SF1">
    <property type="entry name" value="CYSO-CYSTEINE PEPTIDASE"/>
    <property type="match status" value="1"/>
</dbReference>
<dbReference type="SUPFAM" id="SSF102712">
    <property type="entry name" value="JAB1/MPN domain"/>
    <property type="match status" value="1"/>
</dbReference>
<sequence>MPSYFTIHHYVINEIKEYCLEKYPDEGYGFLAGCHSTITHFFPIPCQNRLPCSLELEPRAYFNTIKKMRNDRLEWLGVMHSHPFTRPYPSKRDLSGWNFADKSFWILSLKDKELQLCAYTIKNNKANPLMFKVIE</sequence>
<dbReference type="Proteomes" id="UP000538292">
    <property type="component" value="Unassembled WGS sequence"/>
</dbReference>
<keyword evidence="4" id="KW-0862">Zinc</keyword>
<dbReference type="PANTHER" id="PTHR34858">
    <property type="entry name" value="CYSO-CYSTEINE PEPTIDASE"/>
    <property type="match status" value="1"/>
</dbReference>
<dbReference type="AlphaFoldDB" id="A0A7W1XVH8"/>
<dbReference type="GO" id="GO:0008270">
    <property type="term" value="F:zinc ion binding"/>
    <property type="evidence" value="ECO:0007669"/>
    <property type="project" value="TreeGrafter"/>
</dbReference>
<dbReference type="GO" id="GO:0008235">
    <property type="term" value="F:metalloexopeptidase activity"/>
    <property type="evidence" value="ECO:0007669"/>
    <property type="project" value="TreeGrafter"/>
</dbReference>
<comment type="caution">
    <text evidence="7">The sequence shown here is derived from an EMBL/GenBank/DDBJ whole genome shotgun (WGS) entry which is preliminary data.</text>
</comment>
<evidence type="ECO:0000313" key="8">
    <source>
        <dbReference type="Proteomes" id="UP000538292"/>
    </source>
</evidence>
<dbReference type="RefSeq" id="WP_181742233.1">
    <property type="nucleotide sequence ID" value="NZ_JACEOL010000067.1"/>
</dbReference>
<evidence type="ECO:0000259" key="6">
    <source>
        <dbReference type="Pfam" id="PF14464"/>
    </source>
</evidence>
<name>A0A7W1XVH8_9BACL</name>
<gene>
    <name evidence="7" type="ORF">H2C83_15940</name>
</gene>
<dbReference type="EMBL" id="JACEOL010000067">
    <property type="protein sequence ID" value="MBA4603760.1"/>
    <property type="molecule type" value="Genomic_DNA"/>
</dbReference>
<keyword evidence="2" id="KW-0479">Metal-binding</keyword>
<dbReference type="InterPro" id="IPR051929">
    <property type="entry name" value="VirAsm_ModProt"/>
</dbReference>
<dbReference type="GO" id="GO:0006508">
    <property type="term" value="P:proteolysis"/>
    <property type="evidence" value="ECO:0007669"/>
    <property type="project" value="UniProtKB-KW"/>
</dbReference>
<keyword evidence="8" id="KW-1185">Reference proteome</keyword>